<reference evidence="7" key="1">
    <citation type="submission" date="2008-08" db="EMBL/GenBank/DDBJ databases">
        <title>The complete genome sequence of Thermodesulfovibrio yellowstonii strain ATCC 51303 / DSM 11347 / YP87.</title>
        <authorList>
            <person name="Dodson R.J."/>
            <person name="Durkin A.S."/>
            <person name="Wu M."/>
            <person name="Eisen J."/>
            <person name="Sutton G."/>
        </authorList>
    </citation>
    <scope>NUCLEOTIDE SEQUENCE [LARGE SCALE GENOMIC DNA]</scope>
    <source>
        <strain evidence="7">ATCC 51303 / DSM 11347 / YP87</strain>
    </source>
</reference>
<dbReference type="Proteomes" id="UP000000718">
    <property type="component" value="Chromosome"/>
</dbReference>
<comment type="cofactor">
    <cofactor evidence="1 4">
        <name>pyridoxal 5'-phosphate</name>
        <dbReference type="ChEBI" id="CHEBI:597326"/>
    </cofactor>
</comment>
<proteinExistence type="inferred from homology"/>
<dbReference type="GO" id="GO:0010285">
    <property type="term" value="F:L,L-diaminopimelate aminotransferase activity"/>
    <property type="evidence" value="ECO:0007669"/>
    <property type="project" value="InterPro"/>
</dbReference>
<dbReference type="Pfam" id="PF00155">
    <property type="entry name" value="Aminotran_1_2"/>
    <property type="match status" value="1"/>
</dbReference>
<evidence type="ECO:0000313" key="6">
    <source>
        <dbReference type="EMBL" id="ACI21861.1"/>
    </source>
</evidence>
<dbReference type="GO" id="GO:0009089">
    <property type="term" value="P:lysine biosynthetic process via diaminopimelate"/>
    <property type="evidence" value="ECO:0007669"/>
    <property type="project" value="InterPro"/>
</dbReference>
<evidence type="ECO:0000313" key="7">
    <source>
        <dbReference type="Proteomes" id="UP000000718"/>
    </source>
</evidence>
<sequence>MQIQYAERIRTLPPYLFAAIDQMKREALLKGADLIDLSIGDPDIPTLSHIVDAMKKAVEKSEHHRYPSYEGMLSYRKAVADWYKERFNVELDPEKEVISLIGSKEGIGHIPLAFIDPGDIVLVPSPGYPVYPVGTKFAGGIPYFMPLKEDNGFLPDIDSIPEDVCKKAKLMFINYPNNPTSACAGTDFYKKIIEFANKYNIIVCHDAAYSEVYYEEKPISFMQIDGAKDVGIEFHSLSKTYNMTGWRIGFAVGNKDILAGLGKVKTNLDSGVFQAIQEASIVALKTEDTVLKQIRNVYRERRDILYEGLKNAGFALKKPAATFYLWVKVPNGKSIDFVAKLLKEAEVLCTPGVGFGEHGEGYIRFALTQSKEKIKEAVERIRRLKL</sequence>
<evidence type="ECO:0000256" key="1">
    <source>
        <dbReference type="ARBA" id="ARBA00001933"/>
    </source>
</evidence>
<keyword evidence="7" id="KW-1185">Reference proteome</keyword>
<dbReference type="InterPro" id="IPR019881">
    <property type="entry name" value="DAP-NH2Trfase_DapL_Desulfo"/>
</dbReference>
<keyword evidence="3 4" id="KW-0808">Transferase</keyword>
<dbReference type="InterPro" id="IPR004838">
    <property type="entry name" value="NHTrfase_class1_PyrdxlP-BS"/>
</dbReference>
<evidence type="ECO:0000256" key="3">
    <source>
        <dbReference type="ARBA" id="ARBA00022679"/>
    </source>
</evidence>
<dbReference type="InterPro" id="IPR015422">
    <property type="entry name" value="PyrdxlP-dep_Trfase_small"/>
</dbReference>
<dbReference type="HOGENOM" id="CLU_017584_4_5_0"/>
<dbReference type="InterPro" id="IPR004839">
    <property type="entry name" value="Aminotransferase_I/II_large"/>
</dbReference>
<gene>
    <name evidence="6" type="ordered locus">THEYE_A0137</name>
</gene>
<dbReference type="STRING" id="289376.THEYE_A0137"/>
<name>B5YHG6_THEYD</name>
<dbReference type="GO" id="GO:0030170">
    <property type="term" value="F:pyridoxal phosphate binding"/>
    <property type="evidence" value="ECO:0007669"/>
    <property type="project" value="InterPro"/>
</dbReference>
<accession>B5YHG6</accession>
<evidence type="ECO:0000259" key="5">
    <source>
        <dbReference type="Pfam" id="PF00155"/>
    </source>
</evidence>
<dbReference type="Gene3D" id="3.90.1150.10">
    <property type="entry name" value="Aspartate Aminotransferase, domain 1"/>
    <property type="match status" value="1"/>
</dbReference>
<dbReference type="EMBL" id="CP001147">
    <property type="protein sequence ID" value="ACI21861.1"/>
    <property type="molecule type" value="Genomic_DNA"/>
</dbReference>
<dbReference type="GO" id="GO:0008483">
    <property type="term" value="F:transaminase activity"/>
    <property type="evidence" value="ECO:0000318"/>
    <property type="project" value="GO_Central"/>
</dbReference>
<dbReference type="Gene3D" id="3.40.640.10">
    <property type="entry name" value="Type I PLP-dependent aspartate aminotransferase-like (Major domain)"/>
    <property type="match status" value="1"/>
</dbReference>
<dbReference type="PANTHER" id="PTHR42832:SF3">
    <property type="entry name" value="L-GLUTAMINE--4-(METHYLSULFANYL)-2-OXOBUTANOATE AMINOTRANSFERASE"/>
    <property type="match status" value="1"/>
</dbReference>
<dbReference type="KEGG" id="tye:THEYE_A0137"/>
<keyword evidence="2 4" id="KW-0032">Aminotransferase</keyword>
<dbReference type="CDD" id="cd00609">
    <property type="entry name" value="AAT_like"/>
    <property type="match status" value="1"/>
</dbReference>
<feature type="domain" description="Aminotransferase class I/classII large" evidence="5">
    <location>
        <begin position="33"/>
        <end position="381"/>
    </location>
</feature>
<dbReference type="NCBIfam" id="NF006756">
    <property type="entry name" value="PRK09276.1"/>
    <property type="match status" value="1"/>
</dbReference>
<dbReference type="PANTHER" id="PTHR42832">
    <property type="entry name" value="AMINO ACID AMINOTRANSFERASE"/>
    <property type="match status" value="1"/>
</dbReference>
<evidence type="ECO:0000256" key="4">
    <source>
        <dbReference type="RuleBase" id="RU000481"/>
    </source>
</evidence>
<reference evidence="6 7" key="2">
    <citation type="journal article" date="2015" name="Genome Announc.">
        <title>Genome Sequence of the Sulfate-Reducing Thermophilic Bacterium Thermodesulfovibrio yellowstonii Strain DSM 11347T (Phylum Nitrospirae).</title>
        <authorList>
            <person name="Bhatnagar S."/>
            <person name="Badger J.H."/>
            <person name="Madupu R."/>
            <person name="Khouri H.M."/>
            <person name="O'Connor E.M."/>
            <person name="Robb F.T."/>
            <person name="Ward N.L."/>
            <person name="Eisen J.A."/>
        </authorList>
    </citation>
    <scope>NUCLEOTIDE SEQUENCE [LARGE SCALE GENOMIC DNA]</scope>
    <source>
        <strain evidence="7">ATCC 51303 / DSM 11347 / YP87</strain>
    </source>
</reference>
<dbReference type="PROSITE" id="PS00105">
    <property type="entry name" value="AA_TRANSFER_CLASS_1"/>
    <property type="match status" value="1"/>
</dbReference>
<dbReference type="EnsemblBacteria" id="ACI21861">
    <property type="protein sequence ID" value="ACI21861"/>
    <property type="gene ID" value="THEYE_A0137"/>
</dbReference>
<dbReference type="NCBIfam" id="TIGR03540">
    <property type="entry name" value="DapC_direct"/>
    <property type="match status" value="1"/>
</dbReference>
<dbReference type="AlphaFoldDB" id="B5YHG6"/>
<dbReference type="PATRIC" id="fig|289376.4.peg.134"/>
<organism evidence="6 7">
    <name type="scientific">Thermodesulfovibrio yellowstonii (strain ATCC 51303 / DSM 11347 / YP87)</name>
    <dbReference type="NCBI Taxonomy" id="289376"/>
    <lineage>
        <taxon>Bacteria</taxon>
        <taxon>Pseudomonadati</taxon>
        <taxon>Nitrospirota</taxon>
        <taxon>Thermodesulfovibrionia</taxon>
        <taxon>Thermodesulfovibrionales</taxon>
        <taxon>Thermodesulfovibrionaceae</taxon>
        <taxon>Thermodesulfovibrio</taxon>
    </lineage>
</organism>
<dbReference type="InterPro" id="IPR015421">
    <property type="entry name" value="PyrdxlP-dep_Trfase_major"/>
</dbReference>
<dbReference type="InParanoid" id="B5YHG6"/>
<dbReference type="EC" id="2.6.1.-" evidence="4"/>
<evidence type="ECO:0000256" key="2">
    <source>
        <dbReference type="ARBA" id="ARBA00022576"/>
    </source>
</evidence>
<dbReference type="eggNOG" id="COG0436">
    <property type="taxonomic scope" value="Bacteria"/>
</dbReference>
<dbReference type="RefSeq" id="WP_012546563.1">
    <property type="nucleotide sequence ID" value="NC_011296.1"/>
</dbReference>
<dbReference type="OrthoDB" id="9802328at2"/>
<dbReference type="InterPro" id="IPR015424">
    <property type="entry name" value="PyrdxlP-dep_Trfase"/>
</dbReference>
<protein>
    <recommendedName>
        <fullName evidence="4">Aminotransferase</fullName>
        <ecNumber evidence="4">2.6.1.-</ecNumber>
    </recommendedName>
</protein>
<dbReference type="InterPro" id="IPR050881">
    <property type="entry name" value="LL-DAP_aminotransferase"/>
</dbReference>
<dbReference type="SUPFAM" id="SSF53383">
    <property type="entry name" value="PLP-dependent transferases"/>
    <property type="match status" value="1"/>
</dbReference>
<comment type="similarity">
    <text evidence="4">Belongs to the class-I pyridoxal-phosphate-dependent aminotransferase family.</text>
</comment>